<evidence type="ECO:0000256" key="1">
    <source>
        <dbReference type="ARBA" id="ARBA00023002"/>
    </source>
</evidence>
<evidence type="ECO:0000256" key="2">
    <source>
        <dbReference type="ARBA" id="ARBA00023445"/>
    </source>
</evidence>
<dbReference type="EMBL" id="MU150238">
    <property type="protein sequence ID" value="KAF9467171.1"/>
    <property type="molecule type" value="Genomic_DNA"/>
</dbReference>
<dbReference type="AlphaFoldDB" id="A0A9P5YER7"/>
<dbReference type="SUPFAM" id="SSF51735">
    <property type="entry name" value="NAD(P)-binding Rossmann-fold domains"/>
    <property type="match status" value="1"/>
</dbReference>
<reference evidence="4" key="1">
    <citation type="submission" date="2020-11" db="EMBL/GenBank/DDBJ databases">
        <authorList>
            <consortium name="DOE Joint Genome Institute"/>
            <person name="Ahrendt S."/>
            <person name="Riley R."/>
            <person name="Andreopoulos W."/>
            <person name="Labutti K."/>
            <person name="Pangilinan J."/>
            <person name="Ruiz-Duenas F.J."/>
            <person name="Barrasa J.M."/>
            <person name="Sanchez-Garcia M."/>
            <person name="Camarero S."/>
            <person name="Miyauchi S."/>
            <person name="Serrano A."/>
            <person name="Linde D."/>
            <person name="Babiker R."/>
            <person name="Drula E."/>
            <person name="Ayuso-Fernandez I."/>
            <person name="Pacheco R."/>
            <person name="Padilla G."/>
            <person name="Ferreira P."/>
            <person name="Barriuso J."/>
            <person name="Kellner H."/>
            <person name="Castanera R."/>
            <person name="Alfaro M."/>
            <person name="Ramirez L."/>
            <person name="Pisabarro A.G."/>
            <person name="Kuo A."/>
            <person name="Tritt A."/>
            <person name="Lipzen A."/>
            <person name="He G."/>
            <person name="Yan M."/>
            <person name="Ng V."/>
            <person name="Cullen D."/>
            <person name="Martin F."/>
            <person name="Rosso M.-N."/>
            <person name="Henrissat B."/>
            <person name="Hibbett D."/>
            <person name="Martinez A.T."/>
            <person name="Grigoriev I.V."/>
        </authorList>
    </citation>
    <scope>NUCLEOTIDE SEQUENCE</scope>
    <source>
        <strain evidence="4">CBS 247.69</strain>
    </source>
</reference>
<comment type="similarity">
    <text evidence="2">Belongs to the NAD(P)-dependent epimerase/dehydratase family. Dihydroflavonol-4-reductase subfamily.</text>
</comment>
<dbReference type="Proteomes" id="UP000807353">
    <property type="component" value="Unassembled WGS sequence"/>
</dbReference>
<dbReference type="Pfam" id="PF01370">
    <property type="entry name" value="Epimerase"/>
    <property type="match status" value="1"/>
</dbReference>
<sequence length="349" mass="38601">MPVINEGATVLLTGATGFIATQVVGVLLSRGFRVRGTVRTTEKGEYVKSLFKQAGDRFEYVIVEDLQKDDGFNDAVRGVDGILHVASPLYRTAPTGVWENIIEPAKRGTTSVLYAALRHNPNVKRIVITSSYQAVANYSLDPGTMAKEYALKMGKDLDPVGAYAASKAMAEEVAWEFMKTEKPSFDIVAILPPLVCGPILQPGTSPNTLNTSNFELWQLLTGNKEDASAFVRNNPTMPIVDVRDVALAHVEALLHPNAGNRRIAVTHSVHRYQELLDVIHDVPQLADQFPNASWGEPGTSNYDSLWYDMDATLSKEILGIEYRDWKETIIDATKSMIERGKEQGWKMHP</sequence>
<evidence type="ECO:0000259" key="3">
    <source>
        <dbReference type="Pfam" id="PF01370"/>
    </source>
</evidence>
<dbReference type="PANTHER" id="PTHR10366">
    <property type="entry name" value="NAD DEPENDENT EPIMERASE/DEHYDRATASE"/>
    <property type="match status" value="1"/>
</dbReference>
<evidence type="ECO:0000313" key="4">
    <source>
        <dbReference type="EMBL" id="KAF9467171.1"/>
    </source>
</evidence>
<organism evidence="4 5">
    <name type="scientific">Collybia nuda</name>
    <dbReference type="NCBI Taxonomy" id="64659"/>
    <lineage>
        <taxon>Eukaryota</taxon>
        <taxon>Fungi</taxon>
        <taxon>Dikarya</taxon>
        <taxon>Basidiomycota</taxon>
        <taxon>Agaricomycotina</taxon>
        <taxon>Agaricomycetes</taxon>
        <taxon>Agaricomycetidae</taxon>
        <taxon>Agaricales</taxon>
        <taxon>Tricholomatineae</taxon>
        <taxon>Clitocybaceae</taxon>
        <taxon>Collybia</taxon>
    </lineage>
</organism>
<dbReference type="InterPro" id="IPR001509">
    <property type="entry name" value="Epimerase_deHydtase"/>
</dbReference>
<name>A0A9P5YER7_9AGAR</name>
<dbReference type="Gene3D" id="3.40.50.720">
    <property type="entry name" value="NAD(P)-binding Rossmann-like Domain"/>
    <property type="match status" value="1"/>
</dbReference>
<keyword evidence="5" id="KW-1185">Reference proteome</keyword>
<keyword evidence="1" id="KW-0560">Oxidoreductase</keyword>
<dbReference type="OrthoDB" id="2735536at2759"/>
<dbReference type="InterPro" id="IPR050425">
    <property type="entry name" value="NAD(P)_dehydrat-like"/>
</dbReference>
<protein>
    <recommendedName>
        <fullName evidence="3">NAD-dependent epimerase/dehydratase domain-containing protein</fullName>
    </recommendedName>
</protein>
<dbReference type="InterPro" id="IPR036291">
    <property type="entry name" value="NAD(P)-bd_dom_sf"/>
</dbReference>
<dbReference type="GO" id="GO:0016616">
    <property type="term" value="F:oxidoreductase activity, acting on the CH-OH group of donors, NAD or NADP as acceptor"/>
    <property type="evidence" value="ECO:0007669"/>
    <property type="project" value="TreeGrafter"/>
</dbReference>
<accession>A0A9P5YER7</accession>
<comment type="caution">
    <text evidence="4">The sequence shown here is derived from an EMBL/GenBank/DDBJ whole genome shotgun (WGS) entry which is preliminary data.</text>
</comment>
<dbReference type="PANTHER" id="PTHR10366:SF564">
    <property type="entry name" value="STEROL-4-ALPHA-CARBOXYLATE 3-DEHYDROGENASE, DECARBOXYLATING"/>
    <property type="match status" value="1"/>
</dbReference>
<gene>
    <name evidence="4" type="ORF">BDZ94DRAFT_1305655</name>
</gene>
<feature type="domain" description="NAD-dependent epimerase/dehydratase" evidence="3">
    <location>
        <begin position="10"/>
        <end position="260"/>
    </location>
</feature>
<evidence type="ECO:0000313" key="5">
    <source>
        <dbReference type="Proteomes" id="UP000807353"/>
    </source>
</evidence>
<proteinExistence type="inferred from homology"/>